<dbReference type="SMART" id="SM00464">
    <property type="entry name" value="LON"/>
    <property type="match status" value="1"/>
</dbReference>
<dbReference type="PANTHER" id="PTHR46732">
    <property type="entry name" value="ATP-DEPENDENT PROTEASE LA (LON) DOMAIN PROTEIN"/>
    <property type="match status" value="1"/>
</dbReference>
<sequence>MTTSQRIPLFPLGSPLLPQAAMPLHIFEPRYRQLIHDLGSLPADQQRFGVIAIRQGREVGTDHLNALYDIGCIADIRAIQPYADGRFDIVTMGTERFILRDLFDEKSYFTADVEFLPDELGANPDAMSNRVRQHFERYREIVQMEDGQDVLSPDPTALSWEVAAGMLLDLDERQRILAADDTTSRLILERQLLHRELGLLAQIPSLPAFDPRQLPISSN</sequence>
<evidence type="ECO:0000313" key="3">
    <source>
        <dbReference type="EMBL" id="CAB4619719.1"/>
    </source>
</evidence>
<dbReference type="InterPro" id="IPR003111">
    <property type="entry name" value="Lon_prtase_N"/>
</dbReference>
<feature type="domain" description="Lon N-terminal" evidence="1">
    <location>
        <begin position="4"/>
        <end position="197"/>
    </location>
</feature>
<gene>
    <name evidence="2" type="ORF">UFOPK1446_00734</name>
    <name evidence="3" type="ORF">UFOPK1939_00474</name>
</gene>
<dbReference type="EMBL" id="CAEZVF010000051">
    <property type="protein sequence ID" value="CAB4619719.1"/>
    <property type="molecule type" value="Genomic_DNA"/>
</dbReference>
<dbReference type="AlphaFoldDB" id="A0A6J6I751"/>
<dbReference type="Gene3D" id="1.20.58.1480">
    <property type="match status" value="1"/>
</dbReference>
<name>A0A6J6I751_9ZZZZ</name>
<dbReference type="PROSITE" id="PS51787">
    <property type="entry name" value="LON_N"/>
    <property type="match status" value="1"/>
</dbReference>
<dbReference type="PANTHER" id="PTHR46732:SF8">
    <property type="entry name" value="ATP-DEPENDENT PROTEASE LA (LON) DOMAIN PROTEIN"/>
    <property type="match status" value="1"/>
</dbReference>
<evidence type="ECO:0000313" key="2">
    <source>
        <dbReference type="EMBL" id="CAB4546378.1"/>
    </source>
</evidence>
<dbReference type="Gene3D" id="2.30.130.40">
    <property type="entry name" value="LON domain-like"/>
    <property type="match status" value="1"/>
</dbReference>
<dbReference type="InterPro" id="IPR046336">
    <property type="entry name" value="Lon_prtase_N_sf"/>
</dbReference>
<dbReference type="InterPro" id="IPR015947">
    <property type="entry name" value="PUA-like_sf"/>
</dbReference>
<organism evidence="3">
    <name type="scientific">freshwater metagenome</name>
    <dbReference type="NCBI Taxonomy" id="449393"/>
    <lineage>
        <taxon>unclassified sequences</taxon>
        <taxon>metagenomes</taxon>
        <taxon>ecological metagenomes</taxon>
    </lineage>
</organism>
<proteinExistence type="predicted"/>
<protein>
    <submittedName>
        <fullName evidence="3">Unannotated protein</fullName>
    </submittedName>
</protein>
<dbReference type="SUPFAM" id="SSF88697">
    <property type="entry name" value="PUA domain-like"/>
    <property type="match status" value="1"/>
</dbReference>
<reference evidence="3" key="1">
    <citation type="submission" date="2020-05" db="EMBL/GenBank/DDBJ databases">
        <authorList>
            <person name="Chiriac C."/>
            <person name="Salcher M."/>
            <person name="Ghai R."/>
            <person name="Kavagutti S V."/>
        </authorList>
    </citation>
    <scope>NUCLEOTIDE SEQUENCE</scope>
</reference>
<evidence type="ECO:0000259" key="1">
    <source>
        <dbReference type="PROSITE" id="PS51787"/>
    </source>
</evidence>
<dbReference type="EMBL" id="CAEZSO010000138">
    <property type="protein sequence ID" value="CAB4546378.1"/>
    <property type="molecule type" value="Genomic_DNA"/>
</dbReference>
<dbReference type="Pfam" id="PF02190">
    <property type="entry name" value="LON_substr_bdg"/>
    <property type="match status" value="1"/>
</dbReference>
<accession>A0A6J6I751</accession>